<name>A0A1G1ZMB4_9BACT</name>
<accession>A0A1G1ZMB4</accession>
<gene>
    <name evidence="6" type="ORF">A3A16_03690</name>
</gene>
<keyword evidence="4" id="KW-0106">Calcium</keyword>
<organism evidence="6 7">
    <name type="scientific">Candidatus Harrisonbacteria bacterium RIFCSPLOWO2_01_FULL_44_18</name>
    <dbReference type="NCBI Taxonomy" id="1798407"/>
    <lineage>
        <taxon>Bacteria</taxon>
        <taxon>Candidatus Harrisoniibacteriota</taxon>
    </lineage>
</organism>
<dbReference type="PANTHER" id="PTHR12682:SF11">
    <property type="entry name" value="PROTEIN ARCHEASE"/>
    <property type="match status" value="1"/>
</dbReference>
<dbReference type="Pfam" id="PF01951">
    <property type="entry name" value="Archease"/>
    <property type="match status" value="1"/>
</dbReference>
<keyword evidence="3" id="KW-0479">Metal-binding</keyword>
<evidence type="ECO:0000256" key="3">
    <source>
        <dbReference type="ARBA" id="ARBA00022723"/>
    </source>
</evidence>
<dbReference type="InterPro" id="IPR036820">
    <property type="entry name" value="Archease_dom_sf"/>
</dbReference>
<dbReference type="Gene3D" id="3.55.10.10">
    <property type="entry name" value="Archease domain"/>
    <property type="match status" value="1"/>
</dbReference>
<feature type="domain" description="Archease" evidence="5">
    <location>
        <begin position="5"/>
        <end position="181"/>
    </location>
</feature>
<evidence type="ECO:0000313" key="7">
    <source>
        <dbReference type="Proteomes" id="UP000177942"/>
    </source>
</evidence>
<dbReference type="EMBL" id="MHJJ01000007">
    <property type="protein sequence ID" value="OGY65691.1"/>
    <property type="molecule type" value="Genomic_DNA"/>
</dbReference>
<dbReference type="AlphaFoldDB" id="A0A1G1ZMB4"/>
<dbReference type="Proteomes" id="UP000177942">
    <property type="component" value="Unassembled WGS sequence"/>
</dbReference>
<proteinExistence type="inferred from homology"/>
<keyword evidence="2" id="KW-0819">tRNA processing</keyword>
<dbReference type="InterPro" id="IPR023572">
    <property type="entry name" value="Archease_dom"/>
</dbReference>
<comment type="similarity">
    <text evidence="1">Belongs to the archease family.</text>
</comment>
<evidence type="ECO:0000256" key="2">
    <source>
        <dbReference type="ARBA" id="ARBA00022694"/>
    </source>
</evidence>
<protein>
    <recommendedName>
        <fullName evidence="5">Archease domain-containing protein</fullName>
    </recommendedName>
</protein>
<evidence type="ECO:0000256" key="4">
    <source>
        <dbReference type="ARBA" id="ARBA00022837"/>
    </source>
</evidence>
<reference evidence="6 7" key="1">
    <citation type="journal article" date="2016" name="Nat. Commun.">
        <title>Thousands of microbial genomes shed light on interconnected biogeochemical processes in an aquifer system.</title>
        <authorList>
            <person name="Anantharaman K."/>
            <person name="Brown C.T."/>
            <person name="Hug L.A."/>
            <person name="Sharon I."/>
            <person name="Castelle C.J."/>
            <person name="Probst A.J."/>
            <person name="Thomas B.C."/>
            <person name="Singh A."/>
            <person name="Wilkins M.J."/>
            <person name="Karaoz U."/>
            <person name="Brodie E.L."/>
            <person name="Williams K.H."/>
            <person name="Hubbard S.S."/>
            <person name="Banfield J.F."/>
        </authorList>
    </citation>
    <scope>NUCLEOTIDE SEQUENCE [LARGE SCALE GENOMIC DNA]</scope>
</reference>
<dbReference type="STRING" id="1798407.A3A16_03690"/>
<dbReference type="PANTHER" id="PTHR12682">
    <property type="entry name" value="ARCHEASE"/>
    <property type="match status" value="1"/>
</dbReference>
<evidence type="ECO:0000256" key="1">
    <source>
        <dbReference type="ARBA" id="ARBA00007963"/>
    </source>
</evidence>
<evidence type="ECO:0000313" key="6">
    <source>
        <dbReference type="EMBL" id="OGY65691.1"/>
    </source>
</evidence>
<comment type="caution">
    <text evidence="6">The sequence shown here is derived from an EMBL/GenBank/DDBJ whole genome shotgun (WGS) entry which is preliminary data.</text>
</comment>
<evidence type="ECO:0000259" key="5">
    <source>
        <dbReference type="Pfam" id="PF01951"/>
    </source>
</evidence>
<dbReference type="SUPFAM" id="SSF69819">
    <property type="entry name" value="MTH1598-like"/>
    <property type="match status" value="1"/>
</dbReference>
<sequence length="181" mass="20320">MLTKYKILSHTADLRLEVYGKTLEELFMNAAEALARILYERSESTKFSVSPEAGHSLVEVIELRSPSISMLLVDFLNEILARSNINKMVYRVKNINILTSDIRPAGAGSPSAKDAQYVGYRMSKIESVNLGTLEVQKIGLEAEIIGAPVEKFDEDVKAVTYHEVNIKKEGDIWKTRLVFDI</sequence>
<dbReference type="GO" id="GO:0008033">
    <property type="term" value="P:tRNA processing"/>
    <property type="evidence" value="ECO:0007669"/>
    <property type="project" value="UniProtKB-KW"/>
</dbReference>
<dbReference type="InterPro" id="IPR002804">
    <property type="entry name" value="Archease"/>
</dbReference>
<dbReference type="GO" id="GO:0046872">
    <property type="term" value="F:metal ion binding"/>
    <property type="evidence" value="ECO:0007669"/>
    <property type="project" value="UniProtKB-KW"/>
</dbReference>